<protein>
    <submittedName>
        <fullName evidence="3">Uncharacterized protein</fullName>
    </submittedName>
</protein>
<dbReference type="Pfam" id="PF14997">
    <property type="entry name" value="CECR6_TMEM121"/>
    <property type="match status" value="1"/>
</dbReference>
<dbReference type="InterPro" id="IPR026624">
    <property type="entry name" value="CECR6"/>
</dbReference>
<dbReference type="PANTHER" id="PTHR47399:SF1">
    <property type="entry name" value="TRANSMEMBRANE PROTEIN 121B"/>
    <property type="match status" value="1"/>
</dbReference>
<proteinExistence type="inferred from homology"/>
<name>A0A9J6EA33_RHIMP</name>
<evidence type="ECO:0000256" key="1">
    <source>
        <dbReference type="ARBA" id="ARBA00007711"/>
    </source>
</evidence>
<keyword evidence="2" id="KW-0472">Membrane</keyword>
<keyword evidence="2" id="KW-1133">Transmembrane helix</keyword>
<feature type="transmembrane region" description="Helical" evidence="2">
    <location>
        <begin position="309"/>
        <end position="327"/>
    </location>
</feature>
<feature type="transmembrane region" description="Helical" evidence="2">
    <location>
        <begin position="198"/>
        <end position="222"/>
    </location>
</feature>
<keyword evidence="4" id="KW-1185">Reference proteome</keyword>
<feature type="transmembrane region" description="Helical" evidence="2">
    <location>
        <begin position="168"/>
        <end position="186"/>
    </location>
</feature>
<feature type="transmembrane region" description="Helical" evidence="2">
    <location>
        <begin position="77"/>
        <end position="97"/>
    </location>
</feature>
<dbReference type="Proteomes" id="UP000821866">
    <property type="component" value="Chromosome 3"/>
</dbReference>
<keyword evidence="2" id="KW-0812">Transmembrane</keyword>
<evidence type="ECO:0000313" key="4">
    <source>
        <dbReference type="Proteomes" id="UP000821866"/>
    </source>
</evidence>
<sequence length="372" mass="41836">MDAREFLEMRIFGLRTPLSADSGGVRKLLRSVLARCCSLTHLVAIFDVLVLLVAVIFQGSTLDFYLIQHNQGSVAWYFWFLADFLVLIGIMSAVFLARRHFRRLALSPDQPDDATPEPEPPHPLLGRFPLCYLSWLLYALLLVAKVVLLFRMDVAQKLQDDNVYGSQFLKAVVAVAAVVFLLLVESHNEAGASSEQRTYLHSLCTGTTFEVLDSVTFLGLLFPNETHLALTYPLENAVLALTCVNFVLPTLALFKLSQCEFGQLPRPLGLKLLYKVLHMCLINVPYLGIRIYLWSFFGHDVSLFLIKNLLGIYSALRTLIPELRLYIFLLSNRRRSHTCIAADPIELKVICEKDDRHGDNDGVPGRSVGNVL</sequence>
<feature type="transmembrane region" description="Helical" evidence="2">
    <location>
        <begin position="130"/>
        <end position="148"/>
    </location>
</feature>
<evidence type="ECO:0000256" key="2">
    <source>
        <dbReference type="SAM" id="Phobius"/>
    </source>
</evidence>
<accession>A0A9J6EA33</accession>
<feature type="transmembrane region" description="Helical" evidence="2">
    <location>
        <begin position="276"/>
        <end position="297"/>
    </location>
</feature>
<reference evidence="3" key="2">
    <citation type="submission" date="2021-09" db="EMBL/GenBank/DDBJ databases">
        <authorList>
            <person name="Jia N."/>
            <person name="Wang J."/>
            <person name="Shi W."/>
            <person name="Du L."/>
            <person name="Sun Y."/>
            <person name="Zhan W."/>
            <person name="Jiang J."/>
            <person name="Wang Q."/>
            <person name="Zhang B."/>
            <person name="Ji P."/>
            <person name="Sakyi L.B."/>
            <person name="Cui X."/>
            <person name="Yuan T."/>
            <person name="Jiang B."/>
            <person name="Yang W."/>
            <person name="Lam T.T.-Y."/>
            <person name="Chang Q."/>
            <person name="Ding S."/>
            <person name="Wang X."/>
            <person name="Zhu J."/>
            <person name="Ruan X."/>
            <person name="Zhao L."/>
            <person name="Wei J."/>
            <person name="Que T."/>
            <person name="Du C."/>
            <person name="Cheng J."/>
            <person name="Dai P."/>
            <person name="Han X."/>
            <person name="Huang E."/>
            <person name="Gao Y."/>
            <person name="Liu J."/>
            <person name="Shao H."/>
            <person name="Ye R."/>
            <person name="Li L."/>
            <person name="Wei W."/>
            <person name="Wang X."/>
            <person name="Wang C."/>
            <person name="Huo Q."/>
            <person name="Li W."/>
            <person name="Guo W."/>
            <person name="Chen H."/>
            <person name="Chen S."/>
            <person name="Zhou L."/>
            <person name="Zhou L."/>
            <person name="Ni X."/>
            <person name="Tian J."/>
            <person name="Zhou Y."/>
            <person name="Sheng Y."/>
            <person name="Liu T."/>
            <person name="Pan Y."/>
            <person name="Xia L."/>
            <person name="Li J."/>
            <person name="Zhao F."/>
            <person name="Cao W."/>
        </authorList>
    </citation>
    <scope>NUCLEOTIDE SEQUENCE</scope>
    <source>
        <strain evidence="3">Rmic-2018</strain>
        <tissue evidence="3">Larvae</tissue>
    </source>
</reference>
<reference evidence="3" key="1">
    <citation type="journal article" date="2020" name="Cell">
        <title>Large-Scale Comparative Analyses of Tick Genomes Elucidate Their Genetic Diversity and Vector Capacities.</title>
        <authorList>
            <consortium name="Tick Genome and Microbiome Consortium (TIGMIC)"/>
            <person name="Jia N."/>
            <person name="Wang J."/>
            <person name="Shi W."/>
            <person name="Du L."/>
            <person name="Sun Y."/>
            <person name="Zhan W."/>
            <person name="Jiang J.F."/>
            <person name="Wang Q."/>
            <person name="Zhang B."/>
            <person name="Ji P."/>
            <person name="Bell-Sakyi L."/>
            <person name="Cui X.M."/>
            <person name="Yuan T.T."/>
            <person name="Jiang B.G."/>
            <person name="Yang W.F."/>
            <person name="Lam T.T."/>
            <person name="Chang Q.C."/>
            <person name="Ding S.J."/>
            <person name="Wang X.J."/>
            <person name="Zhu J.G."/>
            <person name="Ruan X.D."/>
            <person name="Zhao L."/>
            <person name="Wei J.T."/>
            <person name="Ye R.Z."/>
            <person name="Que T.C."/>
            <person name="Du C.H."/>
            <person name="Zhou Y.H."/>
            <person name="Cheng J.X."/>
            <person name="Dai P.F."/>
            <person name="Guo W.B."/>
            <person name="Han X.H."/>
            <person name="Huang E.J."/>
            <person name="Li L.F."/>
            <person name="Wei W."/>
            <person name="Gao Y.C."/>
            <person name="Liu J.Z."/>
            <person name="Shao H.Z."/>
            <person name="Wang X."/>
            <person name="Wang C.C."/>
            <person name="Yang T.C."/>
            <person name="Huo Q.B."/>
            <person name="Li W."/>
            <person name="Chen H.Y."/>
            <person name="Chen S.E."/>
            <person name="Zhou L.G."/>
            <person name="Ni X.B."/>
            <person name="Tian J.H."/>
            <person name="Sheng Y."/>
            <person name="Liu T."/>
            <person name="Pan Y.S."/>
            <person name="Xia L.Y."/>
            <person name="Li J."/>
            <person name="Zhao F."/>
            <person name="Cao W.C."/>
        </authorList>
    </citation>
    <scope>NUCLEOTIDE SEQUENCE</scope>
    <source>
        <strain evidence="3">Rmic-2018</strain>
    </source>
</reference>
<feature type="transmembrane region" description="Helical" evidence="2">
    <location>
        <begin position="32"/>
        <end position="57"/>
    </location>
</feature>
<comment type="caution">
    <text evidence="3">The sequence shown here is derived from an EMBL/GenBank/DDBJ whole genome shotgun (WGS) entry which is preliminary data.</text>
</comment>
<comment type="similarity">
    <text evidence="1">Belongs to the TMEM121 family.</text>
</comment>
<dbReference type="EMBL" id="JABSTU010000005">
    <property type="protein sequence ID" value="KAH8031148.1"/>
    <property type="molecule type" value="Genomic_DNA"/>
</dbReference>
<dbReference type="InterPro" id="IPR032776">
    <property type="entry name" value="CECR6/TMEM121"/>
</dbReference>
<dbReference type="PANTHER" id="PTHR47399">
    <property type="entry name" value="TRANSMEMBRANE PROTEIN 121B"/>
    <property type="match status" value="1"/>
</dbReference>
<dbReference type="AlphaFoldDB" id="A0A9J6EA33"/>
<organism evidence="3 4">
    <name type="scientific">Rhipicephalus microplus</name>
    <name type="common">Cattle tick</name>
    <name type="synonym">Boophilus microplus</name>
    <dbReference type="NCBI Taxonomy" id="6941"/>
    <lineage>
        <taxon>Eukaryota</taxon>
        <taxon>Metazoa</taxon>
        <taxon>Ecdysozoa</taxon>
        <taxon>Arthropoda</taxon>
        <taxon>Chelicerata</taxon>
        <taxon>Arachnida</taxon>
        <taxon>Acari</taxon>
        <taxon>Parasitiformes</taxon>
        <taxon>Ixodida</taxon>
        <taxon>Ixodoidea</taxon>
        <taxon>Ixodidae</taxon>
        <taxon>Rhipicephalinae</taxon>
        <taxon>Rhipicephalus</taxon>
        <taxon>Boophilus</taxon>
    </lineage>
</organism>
<evidence type="ECO:0000313" key="3">
    <source>
        <dbReference type="EMBL" id="KAH8031148.1"/>
    </source>
</evidence>
<feature type="transmembrane region" description="Helical" evidence="2">
    <location>
        <begin position="237"/>
        <end position="256"/>
    </location>
</feature>
<gene>
    <name evidence="3" type="ORF">HPB51_013265</name>
</gene>
<dbReference type="VEuPathDB" id="VectorBase:LOC119163592"/>